<dbReference type="SMART" id="SM00228">
    <property type="entry name" value="PDZ"/>
    <property type="match status" value="1"/>
</dbReference>
<comment type="caution">
    <text evidence="4">The sequence shown here is derived from an EMBL/GenBank/DDBJ whole genome shotgun (WGS) entry which is preliminary data.</text>
</comment>
<dbReference type="InterPro" id="IPR011993">
    <property type="entry name" value="PH-like_dom_sf"/>
</dbReference>
<protein>
    <submittedName>
        <fullName evidence="4">Uncharacterized protein</fullName>
    </submittedName>
</protein>
<dbReference type="PROSITE" id="PS50003">
    <property type="entry name" value="PH_DOMAIN"/>
    <property type="match status" value="1"/>
</dbReference>
<dbReference type="CDD" id="cd00136">
    <property type="entry name" value="PDZ_canonical"/>
    <property type="match status" value="1"/>
</dbReference>
<evidence type="ECO:0000313" key="4">
    <source>
        <dbReference type="EMBL" id="KAI6655237.1"/>
    </source>
</evidence>
<dbReference type="EMBL" id="JAKMXF010000210">
    <property type="protein sequence ID" value="KAI6655237.1"/>
    <property type="molecule type" value="Genomic_DNA"/>
</dbReference>
<gene>
    <name evidence="4" type="ORF">LOD99_2525</name>
</gene>
<proteinExistence type="predicted"/>
<evidence type="ECO:0000259" key="3">
    <source>
        <dbReference type="PROSITE" id="PS50106"/>
    </source>
</evidence>
<evidence type="ECO:0000313" key="5">
    <source>
        <dbReference type="Proteomes" id="UP001165289"/>
    </source>
</evidence>
<dbReference type="InterPro" id="IPR036034">
    <property type="entry name" value="PDZ_sf"/>
</dbReference>
<dbReference type="InterPro" id="IPR051707">
    <property type="entry name" value="PI-Interact_SigTrans_Reg"/>
</dbReference>
<sequence>MANRFRALSNDSRDVKESGIKVRNTRHPTVPSNIIRSGFLTKLSGGLFKSWQRRFFVLNPQCLSYFRDEREVRDQGKEPSKRLFLSDVNSVTGECSDYKRSFLVVINLNKGMWVVQAASVEDQEKWIEVLIHAIEADRAAEQNCPKRLSMKRVNEDTKRVLLVKEEGSIGCTVKKAGEFLIVSRIIEGSYIARTGILRPDDEILEIDGDSVKNKSIEEVIDLIRSAPESILATIRPFRPIPRVHDTSPSSYTQVAPFSVGKSKSVPSRGPSASLPPIPTNSSVPLNYADIDTENYSADVPSLYCNIVVPDVKKIL</sequence>
<dbReference type="SUPFAM" id="SSF50729">
    <property type="entry name" value="PH domain-like"/>
    <property type="match status" value="1"/>
</dbReference>
<organism evidence="4 5">
    <name type="scientific">Oopsacas minuta</name>
    <dbReference type="NCBI Taxonomy" id="111878"/>
    <lineage>
        <taxon>Eukaryota</taxon>
        <taxon>Metazoa</taxon>
        <taxon>Porifera</taxon>
        <taxon>Hexactinellida</taxon>
        <taxon>Hexasterophora</taxon>
        <taxon>Lyssacinosida</taxon>
        <taxon>Leucopsacidae</taxon>
        <taxon>Oopsacas</taxon>
    </lineage>
</organism>
<dbReference type="Pfam" id="PF00169">
    <property type="entry name" value="PH"/>
    <property type="match status" value="1"/>
</dbReference>
<evidence type="ECO:0000259" key="2">
    <source>
        <dbReference type="PROSITE" id="PS50003"/>
    </source>
</evidence>
<dbReference type="PANTHER" id="PTHR14336">
    <property type="entry name" value="TANDEM PH DOMAIN CONTAINING PROTEIN"/>
    <property type="match status" value="1"/>
</dbReference>
<reference evidence="4 5" key="1">
    <citation type="journal article" date="2023" name="BMC Biol.">
        <title>The compact genome of the sponge Oopsacas minuta (Hexactinellida) is lacking key metazoan core genes.</title>
        <authorList>
            <person name="Santini S."/>
            <person name="Schenkelaars Q."/>
            <person name="Jourda C."/>
            <person name="Duchesne M."/>
            <person name="Belahbib H."/>
            <person name="Rocher C."/>
            <person name="Selva M."/>
            <person name="Riesgo A."/>
            <person name="Vervoort M."/>
            <person name="Leys S.P."/>
            <person name="Kodjabachian L."/>
            <person name="Le Bivic A."/>
            <person name="Borchiellini C."/>
            <person name="Claverie J.M."/>
            <person name="Renard E."/>
        </authorList>
    </citation>
    <scope>NUCLEOTIDE SEQUENCE [LARGE SCALE GENOMIC DNA]</scope>
    <source>
        <strain evidence="4">SPO-2</strain>
    </source>
</reference>
<evidence type="ECO:0000256" key="1">
    <source>
        <dbReference type="SAM" id="MobiDB-lite"/>
    </source>
</evidence>
<dbReference type="CDD" id="cd00821">
    <property type="entry name" value="PH"/>
    <property type="match status" value="1"/>
</dbReference>
<feature type="domain" description="PH" evidence="2">
    <location>
        <begin position="33"/>
        <end position="135"/>
    </location>
</feature>
<dbReference type="SMART" id="SM00233">
    <property type="entry name" value="PH"/>
    <property type="match status" value="1"/>
</dbReference>
<dbReference type="InterPro" id="IPR001849">
    <property type="entry name" value="PH_domain"/>
</dbReference>
<keyword evidence="5" id="KW-1185">Reference proteome</keyword>
<name>A0AAV7K1W2_9METZ</name>
<dbReference type="PROSITE" id="PS50106">
    <property type="entry name" value="PDZ"/>
    <property type="match status" value="1"/>
</dbReference>
<feature type="region of interest" description="Disordered" evidence="1">
    <location>
        <begin position="259"/>
        <end position="278"/>
    </location>
</feature>
<dbReference type="InterPro" id="IPR001478">
    <property type="entry name" value="PDZ"/>
</dbReference>
<dbReference type="Gene3D" id="2.30.29.30">
    <property type="entry name" value="Pleckstrin-homology domain (PH domain)/Phosphotyrosine-binding domain (PTB)"/>
    <property type="match status" value="1"/>
</dbReference>
<accession>A0AAV7K1W2</accession>
<dbReference type="Proteomes" id="UP001165289">
    <property type="component" value="Unassembled WGS sequence"/>
</dbReference>
<feature type="domain" description="PDZ" evidence="3">
    <location>
        <begin position="159"/>
        <end position="238"/>
    </location>
</feature>
<dbReference type="AlphaFoldDB" id="A0AAV7K1W2"/>
<dbReference type="Pfam" id="PF00595">
    <property type="entry name" value="PDZ"/>
    <property type="match status" value="1"/>
</dbReference>
<dbReference type="SUPFAM" id="SSF50156">
    <property type="entry name" value="PDZ domain-like"/>
    <property type="match status" value="1"/>
</dbReference>
<dbReference type="Gene3D" id="2.30.42.10">
    <property type="match status" value="1"/>
</dbReference>